<dbReference type="EMBL" id="BSEV01000005">
    <property type="protein sequence ID" value="GLK09676.1"/>
    <property type="molecule type" value="Genomic_DNA"/>
</dbReference>
<dbReference type="Gene3D" id="2.40.380.10">
    <property type="entry name" value="FomD-like"/>
    <property type="match status" value="1"/>
</dbReference>
<dbReference type="InterPro" id="IPR035930">
    <property type="entry name" value="FomD-like_sf"/>
</dbReference>
<dbReference type="PANTHER" id="PTHR39159:SF1">
    <property type="entry name" value="UPF0374 PROTEIN YGAC"/>
    <property type="match status" value="1"/>
</dbReference>
<dbReference type="SUPFAM" id="SSF159234">
    <property type="entry name" value="FomD-like"/>
    <property type="match status" value="1"/>
</dbReference>
<sequence>MSHEIVKVVYRKYDGSLHWNHPALFLGEDEHGVWVGCPAGSSGRRGKEPPIVWDQPFVMLFPRDAWWTATFNAAPYKTEIYCDVSTVPRWNDGEVTMIDLDLDVIRMRADGRVFLDDEDEFEDHRVRYAYPPDVVENARASAATLLEAVASGLAPFASAPHWLAQVV</sequence>
<evidence type="ECO:0000256" key="1">
    <source>
        <dbReference type="ARBA" id="ARBA00022801"/>
    </source>
</evidence>
<reference evidence="3" key="1">
    <citation type="journal article" date="2014" name="Int. J. Syst. Evol. Microbiol.">
        <title>Complete genome sequence of Corynebacterium casei LMG S-19264T (=DSM 44701T), isolated from a smear-ripened cheese.</title>
        <authorList>
            <consortium name="US DOE Joint Genome Institute (JGI-PGF)"/>
            <person name="Walter F."/>
            <person name="Albersmeier A."/>
            <person name="Kalinowski J."/>
            <person name="Ruckert C."/>
        </authorList>
    </citation>
    <scope>NUCLEOTIDE SEQUENCE</scope>
    <source>
        <strain evidence="3">VKM Ac-2007</strain>
    </source>
</reference>
<keyword evidence="4" id="KW-1185">Reference proteome</keyword>
<accession>A0A9W6I0F6</accession>
<comment type="caution">
    <text evidence="3">The sequence shown here is derived from an EMBL/GenBank/DDBJ whole genome shotgun (WGS) entry which is preliminary data.</text>
</comment>
<feature type="domain" description="DUF402" evidence="2">
    <location>
        <begin position="16"/>
        <end position="151"/>
    </location>
</feature>
<dbReference type="AlphaFoldDB" id="A0A9W6I0F6"/>
<evidence type="ECO:0000313" key="4">
    <source>
        <dbReference type="Proteomes" id="UP001143474"/>
    </source>
</evidence>
<organism evidence="3 4">
    <name type="scientific">Streptosporangium carneum</name>
    <dbReference type="NCBI Taxonomy" id="47481"/>
    <lineage>
        <taxon>Bacteria</taxon>
        <taxon>Bacillati</taxon>
        <taxon>Actinomycetota</taxon>
        <taxon>Actinomycetes</taxon>
        <taxon>Streptosporangiales</taxon>
        <taxon>Streptosporangiaceae</taxon>
        <taxon>Streptosporangium</taxon>
    </lineage>
</organism>
<dbReference type="PANTHER" id="PTHR39159">
    <property type="match status" value="1"/>
</dbReference>
<evidence type="ECO:0000259" key="2">
    <source>
        <dbReference type="Pfam" id="PF04167"/>
    </source>
</evidence>
<name>A0A9W6I0F6_9ACTN</name>
<keyword evidence="1" id="KW-0378">Hydrolase</keyword>
<dbReference type="GO" id="GO:0016787">
    <property type="term" value="F:hydrolase activity"/>
    <property type="evidence" value="ECO:0007669"/>
    <property type="project" value="UniProtKB-KW"/>
</dbReference>
<dbReference type="Pfam" id="PF04167">
    <property type="entry name" value="DUF402"/>
    <property type="match status" value="1"/>
</dbReference>
<protein>
    <recommendedName>
        <fullName evidence="2">DUF402 domain-containing protein</fullName>
    </recommendedName>
</protein>
<gene>
    <name evidence="3" type="ORF">GCM10017600_30820</name>
</gene>
<proteinExistence type="predicted"/>
<dbReference type="Proteomes" id="UP001143474">
    <property type="component" value="Unassembled WGS sequence"/>
</dbReference>
<dbReference type="InterPro" id="IPR007295">
    <property type="entry name" value="DUF402"/>
</dbReference>
<reference evidence="3" key="2">
    <citation type="submission" date="2023-01" db="EMBL/GenBank/DDBJ databases">
        <authorList>
            <person name="Sun Q."/>
            <person name="Evtushenko L."/>
        </authorList>
    </citation>
    <scope>NUCLEOTIDE SEQUENCE</scope>
    <source>
        <strain evidence="3">VKM Ac-2007</strain>
    </source>
</reference>
<dbReference type="RefSeq" id="WP_271218122.1">
    <property type="nucleotide sequence ID" value="NZ_BAAAVD010000045.1"/>
</dbReference>
<dbReference type="InterPro" id="IPR050212">
    <property type="entry name" value="Ntdp-like"/>
</dbReference>
<evidence type="ECO:0000313" key="3">
    <source>
        <dbReference type="EMBL" id="GLK09676.1"/>
    </source>
</evidence>